<dbReference type="EMBL" id="JSYL01000011">
    <property type="protein sequence ID" value="KIA88048.1"/>
    <property type="molecule type" value="Genomic_DNA"/>
</dbReference>
<accession>A0A0C1F826</accession>
<reference evidence="1 2" key="1">
    <citation type="submission" date="2014-10" db="EMBL/GenBank/DDBJ databases">
        <title>Kaistella jeonii genome.</title>
        <authorList>
            <person name="Clayton J.T."/>
            <person name="Newman J.D."/>
        </authorList>
    </citation>
    <scope>NUCLEOTIDE SEQUENCE [LARGE SCALE GENOMIC DNA]</scope>
    <source>
        <strain evidence="1 2">DSM 17048</strain>
    </source>
</reference>
<dbReference type="RefSeq" id="WP_039353945.1">
    <property type="nucleotide sequence ID" value="NZ_FOLA01000013.1"/>
</dbReference>
<gene>
    <name evidence="1" type="ORF">OA86_12675</name>
</gene>
<sequence length="219" mass="25562">MNKVFPLLLIISLFCNCSKYEKSQISDIEKLSSPSKQFDVYLYSIGSGMSFGSTVNALQIVKYQEKPDFYNGEFFRVPNSGPFQIKWDNNNLKIKTISNIVTVAENQPFKTELYTYKGVKIRNDIYTQFSGTAIVNFKFSEFYEKNQNIVFKNYNDSLVFDTNKSQLSIGLNYLEASTFERNKFHENKGLDFEFYKLLPIKKLNFSKFEKYQPLAIIEK</sequence>
<dbReference type="STRING" id="266749.SAMN05421876_11329"/>
<evidence type="ECO:0000313" key="1">
    <source>
        <dbReference type="EMBL" id="KIA88048.1"/>
    </source>
</evidence>
<dbReference type="Proteomes" id="UP000031473">
    <property type="component" value="Unassembled WGS sequence"/>
</dbReference>
<keyword evidence="2" id="KW-1185">Reference proteome</keyword>
<evidence type="ECO:0000313" key="2">
    <source>
        <dbReference type="Proteomes" id="UP000031473"/>
    </source>
</evidence>
<dbReference type="OrthoDB" id="1273262at2"/>
<organism evidence="1 2">
    <name type="scientific">Kaistella jeonii</name>
    <dbReference type="NCBI Taxonomy" id="266749"/>
    <lineage>
        <taxon>Bacteria</taxon>
        <taxon>Pseudomonadati</taxon>
        <taxon>Bacteroidota</taxon>
        <taxon>Flavobacteriia</taxon>
        <taxon>Flavobacteriales</taxon>
        <taxon>Weeksellaceae</taxon>
        <taxon>Chryseobacterium group</taxon>
        <taxon>Kaistella</taxon>
    </lineage>
</organism>
<dbReference type="AlphaFoldDB" id="A0A0C1F826"/>
<proteinExistence type="predicted"/>
<name>A0A0C1F826_9FLAO</name>
<comment type="caution">
    <text evidence="1">The sequence shown here is derived from an EMBL/GenBank/DDBJ whole genome shotgun (WGS) entry which is preliminary data.</text>
</comment>
<protein>
    <submittedName>
        <fullName evidence="1">Uncharacterized protein</fullName>
    </submittedName>
</protein>